<dbReference type="STRING" id="1333662.LPB303_13850"/>
<dbReference type="RefSeq" id="WP_068451382.1">
    <property type="nucleotide sequence ID" value="NZ_CP150660.1"/>
</dbReference>
<dbReference type="AlphaFoldDB" id="A0A176T6F7"/>
<keyword evidence="1" id="KW-0175">Coiled coil</keyword>
<reference evidence="2 3" key="1">
    <citation type="submission" date="2016-02" db="EMBL/GenBank/DDBJ databases">
        <title>Draft genome sequence of Polaribacter atrinae KACC17473.</title>
        <authorList>
            <person name="Shin S.-K."/>
            <person name="Yi H."/>
        </authorList>
    </citation>
    <scope>NUCLEOTIDE SEQUENCE [LARGE SCALE GENOMIC DNA]</scope>
    <source>
        <strain evidence="2 3">KACC 17473</strain>
    </source>
</reference>
<evidence type="ECO:0000313" key="3">
    <source>
        <dbReference type="Proteomes" id="UP000076923"/>
    </source>
</evidence>
<protein>
    <submittedName>
        <fullName evidence="2">Uncharacterized protein</fullName>
    </submittedName>
</protein>
<evidence type="ECO:0000313" key="2">
    <source>
        <dbReference type="EMBL" id="OAD42955.1"/>
    </source>
</evidence>
<feature type="coiled-coil region" evidence="1">
    <location>
        <begin position="293"/>
        <end position="421"/>
    </location>
</feature>
<evidence type="ECO:0000256" key="1">
    <source>
        <dbReference type="SAM" id="Coils"/>
    </source>
</evidence>
<keyword evidence="3" id="KW-1185">Reference proteome</keyword>
<organism evidence="2 3">
    <name type="scientific">Polaribacter atrinae</name>
    <dbReference type="NCBI Taxonomy" id="1333662"/>
    <lineage>
        <taxon>Bacteria</taxon>
        <taxon>Pseudomonadati</taxon>
        <taxon>Bacteroidota</taxon>
        <taxon>Flavobacteriia</taxon>
        <taxon>Flavobacteriales</taxon>
        <taxon>Flavobacteriaceae</taxon>
    </lineage>
</organism>
<comment type="caution">
    <text evidence="2">The sequence shown here is derived from an EMBL/GenBank/DDBJ whole genome shotgun (WGS) entry which is preliminary data.</text>
</comment>
<gene>
    <name evidence="2" type="ORF">LPB303_13850</name>
</gene>
<feature type="coiled-coil region" evidence="1">
    <location>
        <begin position="474"/>
        <end position="545"/>
    </location>
</feature>
<accession>A0A176T6F7</accession>
<name>A0A176T6F7_9FLAO</name>
<sequence length="577" mass="69016">MAKEKKKDFKSDWAYSEKHGKNIHISDAESGLKGFRCLGCHAQMVANIQKKNPNWLSYFSHHATDVNKEKIECVRASQVYREKIARTILNELKYVNAPAIYKYPPLDSDENLFPMKIESRRKIEAAYTKAELSFYENEDGVIEWGKNRTITDKDLLIRPDVTFFNKDNKPILFIEFIVYSKIKPDKFLKLSRLGIDTLQINIPRKSEADIEKALKSSRTYKWVYNEKEANTEYIPIFRKDTEDLSQINDNDRIFFEEDFRCRQTEINWLIRSVKRNLQSEQYRTTELGLNQQIQKVERNTEIENQRLGDLEESNRRVALARNSNEEDQEDKEYAELERRYFAEKRRLEDAIYNASVDQKFRSELIENIRIEEEEIKRIEREEIDFETEIRERVQNKFSGSIRREKEEIDSLEETIRDSFDREILATERIITTLGISYNDIPREVSERFRYKEAIISSRIKSTREKNKDLERALSNEFEGKIKFEESEIKRIKRETAEFLEISESEKERIRKEEGNIEESARKEFNREIESNARELSKEFTNLLEVQRVGNNYQELKLLEKRYKSARKFLSKRTWEKE</sequence>
<dbReference type="EMBL" id="LVWE01000057">
    <property type="protein sequence ID" value="OAD42955.1"/>
    <property type="molecule type" value="Genomic_DNA"/>
</dbReference>
<dbReference type="OrthoDB" id="1490774at2"/>
<proteinExistence type="predicted"/>
<dbReference type="Proteomes" id="UP000076923">
    <property type="component" value="Unassembled WGS sequence"/>
</dbReference>